<name>A0A8S3SVG7_MYTED</name>
<proteinExistence type="predicted"/>
<keyword evidence="4" id="KW-1185">Reference proteome</keyword>
<evidence type="ECO:0000313" key="3">
    <source>
        <dbReference type="EMBL" id="CAG2222494.1"/>
    </source>
</evidence>
<evidence type="ECO:0000256" key="1">
    <source>
        <dbReference type="SAM" id="MobiDB-lite"/>
    </source>
</evidence>
<keyword evidence="2" id="KW-0472">Membrane</keyword>
<accession>A0A8S3SVG7</accession>
<dbReference type="EMBL" id="CAJPWZ010001753">
    <property type="protein sequence ID" value="CAG2222494.1"/>
    <property type="molecule type" value="Genomic_DNA"/>
</dbReference>
<feature type="transmembrane region" description="Helical" evidence="2">
    <location>
        <begin position="169"/>
        <end position="189"/>
    </location>
</feature>
<evidence type="ECO:0000256" key="2">
    <source>
        <dbReference type="SAM" id="Phobius"/>
    </source>
</evidence>
<gene>
    <name evidence="3" type="ORF">MEDL_35835</name>
</gene>
<sequence length="423" mass="46779">MSTKTILRTTASTLSYTGTTESPELFTNMTTTMSTRTMLTHTTTLINTKTTASSDAKSKSTSPTMFHSSSELNNISNSVEASISTQSFTGTDSVYSTLKLSTAIKSSNDLGTFSTTENTNGNSTFDQSTTGIGQRNKHSITSYQPTDTTMYRESRDEGIWNSFTDVHTLTAASASTVIVVVLVIIILVIRKSKKQGKCQSEDNARNGDYKLPTAGNNFKLYETPCDLDSSEYHIPSQVDNTYQTLDFTVRSHVAPKFAAENNYSIANIANINQKGDHFTKGKNAMFELKGIVDESDRNLQKTPLFYQSPSTKTIPSEETVAYCDTAIVHQEFLYDVPKNSIIDGVINPKNYFTGNQNAVATIPSKEINQLKSTRILKDKTVNAMDSFKEKLNMSLSKKQFRQPNAYPVNPFPPSDTEIYSFAK</sequence>
<feature type="compositionally biased region" description="Low complexity" evidence="1">
    <location>
        <begin position="49"/>
        <end position="64"/>
    </location>
</feature>
<protein>
    <submittedName>
        <fullName evidence="3">Uncharacterized protein</fullName>
    </submittedName>
</protein>
<dbReference type="Proteomes" id="UP000683360">
    <property type="component" value="Unassembled WGS sequence"/>
</dbReference>
<keyword evidence="2" id="KW-1133">Transmembrane helix</keyword>
<evidence type="ECO:0000313" key="4">
    <source>
        <dbReference type="Proteomes" id="UP000683360"/>
    </source>
</evidence>
<reference evidence="3" key="1">
    <citation type="submission" date="2021-03" db="EMBL/GenBank/DDBJ databases">
        <authorList>
            <person name="Bekaert M."/>
        </authorList>
    </citation>
    <scope>NUCLEOTIDE SEQUENCE</scope>
</reference>
<feature type="region of interest" description="Disordered" evidence="1">
    <location>
        <begin position="115"/>
        <end position="138"/>
    </location>
</feature>
<organism evidence="3 4">
    <name type="scientific">Mytilus edulis</name>
    <name type="common">Blue mussel</name>
    <dbReference type="NCBI Taxonomy" id="6550"/>
    <lineage>
        <taxon>Eukaryota</taxon>
        <taxon>Metazoa</taxon>
        <taxon>Spiralia</taxon>
        <taxon>Lophotrochozoa</taxon>
        <taxon>Mollusca</taxon>
        <taxon>Bivalvia</taxon>
        <taxon>Autobranchia</taxon>
        <taxon>Pteriomorphia</taxon>
        <taxon>Mytilida</taxon>
        <taxon>Mytiloidea</taxon>
        <taxon>Mytilidae</taxon>
        <taxon>Mytilinae</taxon>
        <taxon>Mytilus</taxon>
    </lineage>
</organism>
<feature type="region of interest" description="Disordered" evidence="1">
    <location>
        <begin position="49"/>
        <end position="69"/>
    </location>
</feature>
<keyword evidence="2" id="KW-0812">Transmembrane</keyword>
<dbReference type="AlphaFoldDB" id="A0A8S3SVG7"/>
<dbReference type="OrthoDB" id="6194408at2759"/>
<comment type="caution">
    <text evidence="3">The sequence shown here is derived from an EMBL/GenBank/DDBJ whole genome shotgun (WGS) entry which is preliminary data.</text>
</comment>